<evidence type="ECO:0000313" key="3">
    <source>
        <dbReference type="Proteomes" id="UP000549913"/>
    </source>
</evidence>
<dbReference type="Proteomes" id="UP000549913">
    <property type="component" value="Unassembled WGS sequence"/>
</dbReference>
<evidence type="ECO:0008006" key="4">
    <source>
        <dbReference type="Google" id="ProtNLM"/>
    </source>
</evidence>
<keyword evidence="1" id="KW-0812">Transmembrane</keyword>
<comment type="caution">
    <text evidence="2">The sequence shown here is derived from an EMBL/GenBank/DDBJ whole genome shotgun (WGS) entry which is preliminary data.</text>
</comment>
<reference evidence="2 3" key="1">
    <citation type="submission" date="2020-07" db="EMBL/GenBank/DDBJ databases">
        <title>Sequencing the genomes of 1000 actinobacteria strains.</title>
        <authorList>
            <person name="Klenk H.-P."/>
        </authorList>
    </citation>
    <scope>NUCLEOTIDE SEQUENCE [LARGE SCALE GENOMIC DNA]</scope>
    <source>
        <strain evidence="2 3">DSM 26474</strain>
    </source>
</reference>
<evidence type="ECO:0000256" key="1">
    <source>
        <dbReference type="SAM" id="Phobius"/>
    </source>
</evidence>
<feature type="transmembrane region" description="Helical" evidence="1">
    <location>
        <begin position="74"/>
        <end position="94"/>
    </location>
</feature>
<organism evidence="2 3">
    <name type="scientific">Herbiconiux flava</name>
    <dbReference type="NCBI Taxonomy" id="881268"/>
    <lineage>
        <taxon>Bacteria</taxon>
        <taxon>Bacillati</taxon>
        <taxon>Actinomycetota</taxon>
        <taxon>Actinomycetes</taxon>
        <taxon>Micrococcales</taxon>
        <taxon>Microbacteriaceae</taxon>
        <taxon>Herbiconiux</taxon>
    </lineage>
</organism>
<keyword evidence="1" id="KW-1133">Transmembrane helix</keyword>
<feature type="transmembrane region" description="Helical" evidence="1">
    <location>
        <begin position="170"/>
        <end position="194"/>
    </location>
</feature>
<name>A0A852ST83_9MICO</name>
<dbReference type="AlphaFoldDB" id="A0A852ST83"/>
<dbReference type="Pfam" id="PF11139">
    <property type="entry name" value="SfLAP"/>
    <property type="match status" value="1"/>
</dbReference>
<feature type="transmembrane region" description="Helical" evidence="1">
    <location>
        <begin position="6"/>
        <end position="30"/>
    </location>
</feature>
<proteinExistence type="predicted"/>
<keyword evidence="1" id="KW-0472">Membrane</keyword>
<gene>
    <name evidence="2" type="ORF">BJ984_003215</name>
</gene>
<keyword evidence="3" id="KW-1185">Reference proteome</keyword>
<accession>A0A852ST83</accession>
<dbReference type="InterPro" id="IPR021315">
    <property type="entry name" value="Gap/Sap"/>
</dbReference>
<feature type="transmembrane region" description="Helical" evidence="1">
    <location>
        <begin position="136"/>
        <end position="158"/>
    </location>
</feature>
<feature type="transmembrane region" description="Helical" evidence="1">
    <location>
        <begin position="42"/>
        <end position="62"/>
    </location>
</feature>
<evidence type="ECO:0000313" key="2">
    <source>
        <dbReference type="EMBL" id="NYD72057.1"/>
    </source>
</evidence>
<dbReference type="EMBL" id="JACCBM010000001">
    <property type="protein sequence ID" value="NYD72057.1"/>
    <property type="molecule type" value="Genomic_DNA"/>
</dbReference>
<dbReference type="RefSeq" id="WP_179548881.1">
    <property type="nucleotide sequence ID" value="NZ_BSEW01000002.1"/>
</dbReference>
<feature type="transmembrane region" description="Helical" evidence="1">
    <location>
        <begin position="206"/>
        <end position="230"/>
    </location>
</feature>
<protein>
    <recommendedName>
        <fullName evidence="4">GAP family protein</fullName>
    </recommendedName>
</protein>
<sequence length="240" mass="25002">MGDLVASLLPLSLGIVMSPLAIMALVAVLLSGRPRQNGVAFLLGWAVAIVVALGVSYTVFGLLELRERTAPPVWVPTVRLVLGLLLVGGAVWIYRRGRAHTRAMAEAQSPAEVAAAAPQLPGWLQKVSTFSPGRSFLLGLGIFLLNPVDASCAVLAGLDVRLAEVEPSAGVAALVVFGIVGVLPIGTPVVLVLVRGESAAPVLTRIRTWIASHTSVLNAALVLVIAVLQLQKAVSTFLAY</sequence>